<reference evidence="1" key="1">
    <citation type="submission" date="2017-07" db="EMBL/GenBank/DDBJ databases">
        <authorList>
            <person name="Mikheyev A."/>
            <person name="Grau M."/>
        </authorList>
    </citation>
    <scope>NUCLEOTIDE SEQUENCE</scope>
    <source>
        <tissue evidence="1">Venom_gland</tissue>
    </source>
</reference>
<reference evidence="1" key="2">
    <citation type="submission" date="2017-11" db="EMBL/GenBank/DDBJ databases">
        <title>Coralsnake Venomics: Analyses of Venom Gland Transcriptomes and Proteomes of Six Brazilian Taxa.</title>
        <authorList>
            <person name="Aird S.D."/>
            <person name="Jorge da Silva N."/>
            <person name="Qiu L."/>
            <person name="Villar-Briones A."/>
            <person name="Aparecida-Saddi V."/>
            <person name="Campos-Telles M.P."/>
            <person name="Grau M."/>
            <person name="Mikheyev A.S."/>
        </authorList>
    </citation>
    <scope>NUCLEOTIDE SEQUENCE</scope>
    <source>
        <tissue evidence="1">Venom_gland</tissue>
    </source>
</reference>
<name>A0A2D4JTI4_MICLE</name>
<sequence>MFPYVPINKSEYSQEMLVQVWEQTPEPREKETGQLEERIHTINLRVELTSVIEMLLNILSKSCSLIAPLISLSQGLCFFYPFLANEQKNFLIICILSNWVSHGSKLKKKKDCNFYVK</sequence>
<dbReference type="AlphaFoldDB" id="A0A2D4JTI4"/>
<proteinExistence type="predicted"/>
<organism evidence="1">
    <name type="scientific">Micrurus lemniscatus lemniscatus</name>
    <dbReference type="NCBI Taxonomy" id="129467"/>
    <lineage>
        <taxon>Eukaryota</taxon>
        <taxon>Metazoa</taxon>
        <taxon>Chordata</taxon>
        <taxon>Craniata</taxon>
        <taxon>Vertebrata</taxon>
        <taxon>Euteleostomi</taxon>
        <taxon>Lepidosauria</taxon>
        <taxon>Squamata</taxon>
        <taxon>Bifurcata</taxon>
        <taxon>Unidentata</taxon>
        <taxon>Episquamata</taxon>
        <taxon>Toxicofera</taxon>
        <taxon>Serpentes</taxon>
        <taxon>Colubroidea</taxon>
        <taxon>Elapidae</taxon>
        <taxon>Elapinae</taxon>
        <taxon>Micrurus</taxon>
    </lineage>
</organism>
<dbReference type="EMBL" id="IACK01242399">
    <property type="protein sequence ID" value="LAA99778.1"/>
    <property type="molecule type" value="Transcribed_RNA"/>
</dbReference>
<protein>
    <submittedName>
        <fullName evidence="1">Uncharacterized protein</fullName>
    </submittedName>
</protein>
<accession>A0A2D4JTI4</accession>
<evidence type="ECO:0000313" key="1">
    <source>
        <dbReference type="EMBL" id="LAA99778.1"/>
    </source>
</evidence>